<dbReference type="RefSeq" id="XP_044325994.1">
    <property type="nucleotide sequence ID" value="XM_044470059.1"/>
</dbReference>
<dbReference type="Gramene" id="TraesROB_scaffold_125502_01G000100.1">
    <property type="protein sequence ID" value="TraesROB_scaffold_125502_01G000100.1"/>
    <property type="gene ID" value="TraesROB_scaffold_125502_01G000100"/>
</dbReference>
<feature type="compositionally biased region" description="Polar residues" evidence="1">
    <location>
        <begin position="185"/>
        <end position="195"/>
    </location>
</feature>
<proteinExistence type="predicted"/>
<feature type="region of interest" description="Disordered" evidence="1">
    <location>
        <begin position="21"/>
        <end position="98"/>
    </location>
</feature>
<evidence type="ECO:0000313" key="2">
    <source>
        <dbReference type="EnsemblPlants" id="TraesCS2B02G472100.1"/>
    </source>
</evidence>
<dbReference type="GeneID" id="123046654"/>
<dbReference type="Gramene" id="TraesCS2B02G472100.1">
    <property type="protein sequence ID" value="TraesCS2B02G472100.1"/>
    <property type="gene ID" value="TraesCS2B02G472100"/>
</dbReference>
<sequence>MPATCPATRDDTACVSFLLFDSSSRPTPHAPVREPARGPWTGGDPQLSTGERTADAAPVHRALVGRNAHGYKGKRPRPVSSSGWSVSLPPSLSSVSFGRKAPRSLPLLRPSSPASAPLLVIGYMASPATPTQSTGAQEEAAARQSLIGISQSTPAAGEALSVKSPNGRTEHGQDDSGAADKSRSMLMSISNQSPEARQPTPCPHSNAA</sequence>
<dbReference type="Pfam" id="PF21737">
    <property type="entry name" value="DUF6865"/>
    <property type="match status" value="1"/>
</dbReference>
<dbReference type="PANTHER" id="PTHR35282">
    <property type="entry name" value="F5D14.24 PROTEIN"/>
    <property type="match status" value="1"/>
</dbReference>
<dbReference type="Gramene" id="TraesWEE_scaffold_098494_01G000100.1">
    <property type="protein sequence ID" value="TraesWEE_scaffold_098494_01G000100.1"/>
    <property type="gene ID" value="TraesWEE_scaffold_098494_01G000100"/>
</dbReference>
<reference evidence="2" key="2">
    <citation type="submission" date="2018-10" db="UniProtKB">
        <authorList>
            <consortium name="EnsemblPlants"/>
        </authorList>
    </citation>
    <scope>IDENTIFICATION</scope>
</reference>
<organism evidence="2">
    <name type="scientific">Triticum aestivum</name>
    <name type="common">Wheat</name>
    <dbReference type="NCBI Taxonomy" id="4565"/>
    <lineage>
        <taxon>Eukaryota</taxon>
        <taxon>Viridiplantae</taxon>
        <taxon>Streptophyta</taxon>
        <taxon>Embryophyta</taxon>
        <taxon>Tracheophyta</taxon>
        <taxon>Spermatophyta</taxon>
        <taxon>Magnoliopsida</taxon>
        <taxon>Liliopsida</taxon>
        <taxon>Poales</taxon>
        <taxon>Poaceae</taxon>
        <taxon>BOP clade</taxon>
        <taxon>Pooideae</taxon>
        <taxon>Triticodae</taxon>
        <taxon>Triticeae</taxon>
        <taxon>Triticinae</taxon>
        <taxon>Triticum</taxon>
    </lineage>
</organism>
<dbReference type="PaxDb" id="4565-Traes_2BL_1CFDCBDF5.1"/>
<dbReference type="PANTHER" id="PTHR35282:SF8">
    <property type="entry name" value="SMP DOMAIN-CONTAINING PROTEIN"/>
    <property type="match status" value="1"/>
</dbReference>
<protein>
    <submittedName>
        <fullName evidence="2">Uncharacterized protein</fullName>
    </submittedName>
</protein>
<reference evidence="2" key="1">
    <citation type="submission" date="2018-08" db="EMBL/GenBank/DDBJ databases">
        <authorList>
            <person name="Rossello M."/>
        </authorList>
    </citation>
    <scope>NUCLEOTIDE SEQUENCE [LARGE SCALE GENOMIC DNA]</scope>
    <source>
        <strain evidence="2">cv. Chinese Spring</strain>
    </source>
</reference>
<feature type="compositionally biased region" description="Basic and acidic residues" evidence="1">
    <location>
        <begin position="168"/>
        <end position="183"/>
    </location>
</feature>
<dbReference type="Gramene" id="TraesCAD_scaffold_095010_01G000100.1">
    <property type="protein sequence ID" value="TraesCAD_scaffold_095010_01G000100.1"/>
    <property type="gene ID" value="TraesCAD_scaffold_095010_01G000100"/>
</dbReference>
<evidence type="ECO:0000313" key="3">
    <source>
        <dbReference type="Proteomes" id="UP000019116"/>
    </source>
</evidence>
<dbReference type="Gramene" id="TraesCS2B03G1193900.1">
    <property type="protein sequence ID" value="TraesCS2B03G1193900.1.CDS"/>
    <property type="gene ID" value="TraesCS2B03G1193900"/>
</dbReference>
<name>A0A3B6CCK9_WHEAT</name>
<accession>A0A3B6CCK9</accession>
<keyword evidence="3" id="KW-1185">Reference proteome</keyword>
<feature type="region of interest" description="Disordered" evidence="1">
    <location>
        <begin position="129"/>
        <end position="208"/>
    </location>
</feature>
<gene>
    <name evidence="2" type="primary">LOC123046654</name>
</gene>
<dbReference type="AlphaFoldDB" id="A0A3B6CCK9"/>
<dbReference type="Gramene" id="TraesCLE_scaffold_128475_01G000100.1">
    <property type="protein sequence ID" value="TraesCLE_scaffold_128475_01G000100.1"/>
    <property type="gene ID" value="TraesCLE_scaffold_128475_01G000100"/>
</dbReference>
<dbReference type="Proteomes" id="UP000019116">
    <property type="component" value="Chromosome 2B"/>
</dbReference>
<dbReference type="InterPro" id="IPR049198">
    <property type="entry name" value="DUF6865"/>
</dbReference>
<feature type="compositionally biased region" description="Low complexity" evidence="1">
    <location>
        <begin position="78"/>
        <end position="96"/>
    </location>
</feature>
<dbReference type="KEGG" id="taes:123046654"/>
<dbReference type="EnsemblPlants" id="TraesCS2B02G472100.1">
    <property type="protein sequence ID" value="TraesCS2B02G472100.1"/>
    <property type="gene ID" value="TraesCS2B02G472100"/>
</dbReference>
<evidence type="ECO:0000256" key="1">
    <source>
        <dbReference type="SAM" id="MobiDB-lite"/>
    </source>
</evidence>